<dbReference type="Proteomes" id="UP000790377">
    <property type="component" value="Unassembled WGS sequence"/>
</dbReference>
<evidence type="ECO:0000313" key="1">
    <source>
        <dbReference type="EMBL" id="KAH7908785.1"/>
    </source>
</evidence>
<keyword evidence="2" id="KW-1185">Reference proteome</keyword>
<protein>
    <submittedName>
        <fullName evidence="1">Uncharacterized protein</fullName>
    </submittedName>
</protein>
<accession>A0ACB8A6V6</accession>
<organism evidence="1 2">
    <name type="scientific">Hygrophoropsis aurantiaca</name>
    <dbReference type="NCBI Taxonomy" id="72124"/>
    <lineage>
        <taxon>Eukaryota</taxon>
        <taxon>Fungi</taxon>
        <taxon>Dikarya</taxon>
        <taxon>Basidiomycota</taxon>
        <taxon>Agaricomycotina</taxon>
        <taxon>Agaricomycetes</taxon>
        <taxon>Agaricomycetidae</taxon>
        <taxon>Boletales</taxon>
        <taxon>Coniophorineae</taxon>
        <taxon>Hygrophoropsidaceae</taxon>
        <taxon>Hygrophoropsis</taxon>
    </lineage>
</organism>
<proteinExistence type="predicted"/>
<dbReference type="EMBL" id="MU267798">
    <property type="protein sequence ID" value="KAH7908785.1"/>
    <property type="molecule type" value="Genomic_DNA"/>
</dbReference>
<comment type="caution">
    <text evidence="1">The sequence shown here is derived from an EMBL/GenBank/DDBJ whole genome shotgun (WGS) entry which is preliminary data.</text>
</comment>
<reference evidence="1" key="1">
    <citation type="journal article" date="2021" name="New Phytol.">
        <title>Evolutionary innovations through gain and loss of genes in the ectomycorrhizal Boletales.</title>
        <authorList>
            <person name="Wu G."/>
            <person name="Miyauchi S."/>
            <person name="Morin E."/>
            <person name="Kuo A."/>
            <person name="Drula E."/>
            <person name="Varga T."/>
            <person name="Kohler A."/>
            <person name="Feng B."/>
            <person name="Cao Y."/>
            <person name="Lipzen A."/>
            <person name="Daum C."/>
            <person name="Hundley H."/>
            <person name="Pangilinan J."/>
            <person name="Johnson J."/>
            <person name="Barry K."/>
            <person name="LaButti K."/>
            <person name="Ng V."/>
            <person name="Ahrendt S."/>
            <person name="Min B."/>
            <person name="Choi I.G."/>
            <person name="Park H."/>
            <person name="Plett J.M."/>
            <person name="Magnuson J."/>
            <person name="Spatafora J.W."/>
            <person name="Nagy L.G."/>
            <person name="Henrissat B."/>
            <person name="Grigoriev I.V."/>
            <person name="Yang Z.L."/>
            <person name="Xu J."/>
            <person name="Martin F.M."/>
        </authorList>
    </citation>
    <scope>NUCLEOTIDE SEQUENCE</scope>
    <source>
        <strain evidence="1">ATCC 28755</strain>
    </source>
</reference>
<sequence length="857" mass="94933">MDSSEGQTLRKANPKTIQDKFLVGYQGWFTCAGDGEPVGPGHHGWLHWFNYPVSDGGRPNTDLWPDLSEYSPSELYPAPGLKYANGDPVFLFSSRHPKTVRRHFNWMARHGVDGAFLQRFAGQCDVERGNEGILRIRDEVGDRVKEAAEQEGRVFAIMYDVSGVAPDRIQQVLERDWVHLMREKSILDSPNYLREKDKPVVALWGFGFNDRNHDPSVVRAIVHFFRTVTPGGVYIIAGAPAHWRTSVSDSDRNPEFVDVWLNEFDAICPWTVGRYGNEDDADRFAEEKIKGDVELLKKQVEEGKKKVDYMPVVLPGGSGYNLSQGKWGFNDIKRNGGRFLWRQIYNARKLGIRTIYGAMWDEYDEGTAYMPVVSKKSMLPVHDKYQFMALDEDGYDLPSDWYMRICGLAGETLRNERMLHETFPVKELQDYWSSRPKYETKEDKPSGEDAEKAYREWMATQAPKEVDETPPPPYSLEEEQQQQRQGAPSLPSGGALNSPPVLLPRDSRSRSSTIAGPSTVSQQTSHQTILRGPPPVPEKSRPAEIVMRPPSPPSPSSPPRSSRVSSLADDFSRQRISSPVVRPQSLSPHPQSLSPHPQSVSLHPQSLTPHAPPVRLSSKPTPEGMHAPAMNHRPPAIPGPSGLDQRLPPHMHPQPPGSHMSPPPIATAPGPLLHSPHPIHTQAYGVPGPSNQMPDISAHYGLTHNPGYDPHNHNNYSQPQEWNAWAPPSPPMGYPHHPHSPGPMPAPGSSHYPPSGSISVQGSYHQPPPSPYYGPHGSPPPGPHGGSIPSPPLSHPQYGYSPYQQQGNQAFNGGGGGFVGRARSVMDGVVGQDTRRQLESHVGSVVQTGSKILKKLK</sequence>
<evidence type="ECO:0000313" key="2">
    <source>
        <dbReference type="Proteomes" id="UP000790377"/>
    </source>
</evidence>
<gene>
    <name evidence="1" type="ORF">BJ138DRAFT_1174013</name>
</gene>
<name>A0ACB8A6V6_9AGAM</name>